<sequence>MLASVVSQHEGLYYPFHCSSLLAFVAAQLSNNGIGISPSGRNIVNATQAQTILEGAVRSATQINIPQNIAVVDPFGLLVAFFRMDNAYPGSIDISIKKARTVVLFNGMTSASFYNASQPGASLYGIEETNGGLVVFGGGVPLLVNGILIGAVGVSGGTVAQDVQVANAGAQAIGGTIPSS</sequence>
<reference evidence="1" key="1">
    <citation type="submission" date="2022-10" db="EMBL/GenBank/DDBJ databases">
        <title>Culturing micro-colonial fungi from biological soil crusts in the Mojave desert and describing Neophaeococcomyces mojavensis, and introducing the new genera and species Taxawa tesnikishii.</title>
        <authorList>
            <person name="Kurbessoian T."/>
            <person name="Stajich J.E."/>
        </authorList>
    </citation>
    <scope>NUCLEOTIDE SEQUENCE</scope>
    <source>
        <strain evidence="1">JES_112</strain>
    </source>
</reference>
<proteinExistence type="predicted"/>
<dbReference type="Proteomes" id="UP001172386">
    <property type="component" value="Unassembled WGS sequence"/>
</dbReference>
<accession>A0ACC2ZZF5</accession>
<keyword evidence="2" id="KW-1185">Reference proteome</keyword>
<evidence type="ECO:0000313" key="1">
    <source>
        <dbReference type="EMBL" id="KAJ9652887.1"/>
    </source>
</evidence>
<name>A0ACC2ZZF5_9EURO</name>
<comment type="caution">
    <text evidence="1">The sequence shown here is derived from an EMBL/GenBank/DDBJ whole genome shotgun (WGS) entry which is preliminary data.</text>
</comment>
<dbReference type="EMBL" id="JAPDRQ010000178">
    <property type="protein sequence ID" value="KAJ9652887.1"/>
    <property type="molecule type" value="Genomic_DNA"/>
</dbReference>
<gene>
    <name evidence="1" type="ORF">H2198_007889</name>
</gene>
<protein>
    <submittedName>
        <fullName evidence="1">Uncharacterized protein</fullName>
    </submittedName>
</protein>
<organism evidence="1 2">
    <name type="scientific">Neophaeococcomyces mojaviensis</name>
    <dbReference type="NCBI Taxonomy" id="3383035"/>
    <lineage>
        <taxon>Eukaryota</taxon>
        <taxon>Fungi</taxon>
        <taxon>Dikarya</taxon>
        <taxon>Ascomycota</taxon>
        <taxon>Pezizomycotina</taxon>
        <taxon>Eurotiomycetes</taxon>
        <taxon>Chaetothyriomycetidae</taxon>
        <taxon>Chaetothyriales</taxon>
        <taxon>Chaetothyriales incertae sedis</taxon>
        <taxon>Neophaeococcomyces</taxon>
    </lineage>
</organism>
<evidence type="ECO:0000313" key="2">
    <source>
        <dbReference type="Proteomes" id="UP001172386"/>
    </source>
</evidence>